<accession>A0ABV3F158</accession>
<evidence type="ECO:0000256" key="1">
    <source>
        <dbReference type="SAM" id="MobiDB-lite"/>
    </source>
</evidence>
<keyword evidence="3" id="KW-1185">Reference proteome</keyword>
<evidence type="ECO:0008006" key="4">
    <source>
        <dbReference type="Google" id="ProtNLM"/>
    </source>
</evidence>
<reference evidence="2 3" key="1">
    <citation type="submission" date="2024-06" db="EMBL/GenBank/DDBJ databases">
        <title>The Natural Products Discovery Center: Release of the First 8490 Sequenced Strains for Exploring Actinobacteria Biosynthetic Diversity.</title>
        <authorList>
            <person name="Kalkreuter E."/>
            <person name="Kautsar S.A."/>
            <person name="Yang D."/>
            <person name="Bader C.D."/>
            <person name="Teijaro C.N."/>
            <person name="Fluegel L."/>
            <person name="Davis C.M."/>
            <person name="Simpson J.R."/>
            <person name="Lauterbach L."/>
            <person name="Steele A.D."/>
            <person name="Gui C."/>
            <person name="Meng S."/>
            <person name="Li G."/>
            <person name="Viehrig K."/>
            <person name="Ye F."/>
            <person name="Su P."/>
            <person name="Kiefer A.F."/>
            <person name="Nichols A."/>
            <person name="Cepeda A.J."/>
            <person name="Yan W."/>
            <person name="Fan B."/>
            <person name="Jiang Y."/>
            <person name="Adhikari A."/>
            <person name="Zheng C.-J."/>
            <person name="Schuster L."/>
            <person name="Cowan T.M."/>
            <person name="Smanski M.J."/>
            <person name="Chevrette M.G."/>
            <person name="De Carvalho L.P.S."/>
            <person name="Shen B."/>
        </authorList>
    </citation>
    <scope>NUCLEOTIDE SEQUENCE [LARGE SCALE GENOMIC DNA]</scope>
    <source>
        <strain evidence="2 3">NPDC050671</strain>
    </source>
</reference>
<dbReference type="RefSeq" id="WP_357972237.1">
    <property type="nucleotide sequence ID" value="NZ_JBFAIH010000001.1"/>
</dbReference>
<comment type="caution">
    <text evidence="2">The sequence shown here is derived from an EMBL/GenBank/DDBJ whole genome shotgun (WGS) entry which is preliminary data.</text>
</comment>
<dbReference type="SUPFAM" id="SSF81901">
    <property type="entry name" value="HCP-like"/>
    <property type="match status" value="1"/>
</dbReference>
<dbReference type="Proteomes" id="UP001551658">
    <property type="component" value="Unassembled WGS sequence"/>
</dbReference>
<feature type="compositionally biased region" description="Low complexity" evidence="1">
    <location>
        <begin position="233"/>
        <end position="247"/>
    </location>
</feature>
<evidence type="ECO:0000313" key="3">
    <source>
        <dbReference type="Proteomes" id="UP001551658"/>
    </source>
</evidence>
<organism evidence="2 3">
    <name type="scientific">Nocardia fusca</name>
    <dbReference type="NCBI Taxonomy" id="941183"/>
    <lineage>
        <taxon>Bacteria</taxon>
        <taxon>Bacillati</taxon>
        <taxon>Actinomycetota</taxon>
        <taxon>Actinomycetes</taxon>
        <taxon>Mycobacteriales</taxon>
        <taxon>Nocardiaceae</taxon>
        <taxon>Nocardia</taxon>
    </lineage>
</organism>
<evidence type="ECO:0000313" key="2">
    <source>
        <dbReference type="EMBL" id="MEV0361434.1"/>
    </source>
</evidence>
<proteinExistence type="predicted"/>
<gene>
    <name evidence="2" type="ORF">AB0H72_01920</name>
</gene>
<dbReference type="InterPro" id="IPR011990">
    <property type="entry name" value="TPR-like_helical_dom_sf"/>
</dbReference>
<dbReference type="EMBL" id="JBFAIH010000001">
    <property type="protein sequence ID" value="MEV0361434.1"/>
    <property type="molecule type" value="Genomic_DNA"/>
</dbReference>
<name>A0ABV3F158_9NOCA</name>
<feature type="region of interest" description="Disordered" evidence="1">
    <location>
        <begin position="336"/>
        <end position="355"/>
    </location>
</feature>
<sequence length="553" mass="58408">MPASAPRAGQLPRYLRRVRLDATPLLTGDTLDTPTATGAPTDPLTDDPALAFRYRSAEPIDWEGTTVHPLYSEQLSTATAALTVTLLSATPPAGLTGVGIGLSMVDGYIDIDGRRLAGVDIWRDALERGITFDLTANSPGALFVLTPVWADTTGEPQSWSGNYGIVVERTDNGRTVLWCSMGEGPPHFADLVVEVRSTPLDPPPRLFTRGTGVVPSVSVPASRDAPGGERVPRPATVGTTTVPAVPGHRAAGSGRPVADSGEPEGYPCSLADLVLHSPDVGGADILLEPLDGTDEFFDYSSLFDEPVPDPLPALTFSGPATLLTGPEQWYLRNSEDNTNADPAATHGWAGSPDQTGLVPVISGEDLPDYGPEPVREPRTGGEPSVFPLPAAYFTAPRAAHGIQEDEPMATSDEFSAADTIADGSLAPFPADDSAAATGSPDRLYDLGAARCAAGDDEQAARWWAEAADAGHLGAAYDLGALYYRHDEFDAAQRWWRVAAGRRHIRSMACLADLLEQRGAVPEARMWRTQAVAEEVIANAAQTTDSFAVPTAGR</sequence>
<protein>
    <recommendedName>
        <fullName evidence="4">Sel1 repeat family protein</fullName>
    </recommendedName>
</protein>
<dbReference type="Gene3D" id="1.25.40.10">
    <property type="entry name" value="Tetratricopeptide repeat domain"/>
    <property type="match status" value="1"/>
</dbReference>
<feature type="region of interest" description="Disordered" evidence="1">
    <location>
        <begin position="217"/>
        <end position="263"/>
    </location>
</feature>